<proteinExistence type="predicted"/>
<comment type="caution">
    <text evidence="1">The sequence shown here is derived from an EMBL/GenBank/DDBJ whole genome shotgun (WGS) entry which is preliminary data.</text>
</comment>
<keyword evidence="2" id="KW-1185">Reference proteome</keyword>
<sequence>MISVKFCVIKWSERVLSKVKQVATDECNNARNLSLLRKQKCLHRYCETIALVDHNEDFMIYSISKSAYANREGTVTLVVEDEGRHRSMASG</sequence>
<evidence type="ECO:0000313" key="1">
    <source>
        <dbReference type="EMBL" id="KAJ1363314.1"/>
    </source>
</evidence>
<evidence type="ECO:0000313" key="2">
    <source>
        <dbReference type="Proteomes" id="UP001196413"/>
    </source>
</evidence>
<dbReference type="AlphaFoldDB" id="A0AAD5NC09"/>
<protein>
    <submittedName>
        <fullName evidence="1">Uncharacterized protein</fullName>
    </submittedName>
</protein>
<dbReference type="Proteomes" id="UP001196413">
    <property type="component" value="Unassembled WGS sequence"/>
</dbReference>
<reference evidence="1" key="1">
    <citation type="submission" date="2021-06" db="EMBL/GenBank/DDBJ databases">
        <title>Parelaphostrongylus tenuis whole genome reference sequence.</title>
        <authorList>
            <person name="Garwood T.J."/>
            <person name="Larsen P.A."/>
            <person name="Fountain-Jones N.M."/>
            <person name="Garbe J.R."/>
            <person name="Macchietto M.G."/>
            <person name="Kania S.A."/>
            <person name="Gerhold R.W."/>
            <person name="Richards J.E."/>
            <person name="Wolf T.M."/>
        </authorList>
    </citation>
    <scope>NUCLEOTIDE SEQUENCE</scope>
    <source>
        <strain evidence="1">MNPRO001-30</strain>
        <tissue evidence="1">Meninges</tissue>
    </source>
</reference>
<organism evidence="1 2">
    <name type="scientific">Parelaphostrongylus tenuis</name>
    <name type="common">Meningeal worm</name>
    <dbReference type="NCBI Taxonomy" id="148309"/>
    <lineage>
        <taxon>Eukaryota</taxon>
        <taxon>Metazoa</taxon>
        <taxon>Ecdysozoa</taxon>
        <taxon>Nematoda</taxon>
        <taxon>Chromadorea</taxon>
        <taxon>Rhabditida</taxon>
        <taxon>Rhabditina</taxon>
        <taxon>Rhabditomorpha</taxon>
        <taxon>Strongyloidea</taxon>
        <taxon>Metastrongylidae</taxon>
        <taxon>Parelaphostrongylus</taxon>
    </lineage>
</organism>
<accession>A0AAD5NC09</accession>
<gene>
    <name evidence="1" type="ORF">KIN20_023157</name>
</gene>
<name>A0AAD5NC09_PARTN</name>
<dbReference type="EMBL" id="JAHQIW010004666">
    <property type="protein sequence ID" value="KAJ1363314.1"/>
    <property type="molecule type" value="Genomic_DNA"/>
</dbReference>